<keyword evidence="5" id="KW-0408">Iron</keyword>
<evidence type="ECO:0000256" key="2">
    <source>
        <dbReference type="ARBA" id="ARBA00022485"/>
    </source>
</evidence>
<organism evidence="8 9">
    <name type="scientific">Prevotella pectinovora</name>
    <dbReference type="NCBI Taxonomy" id="1602169"/>
    <lineage>
        <taxon>Bacteria</taxon>
        <taxon>Pseudomonadati</taxon>
        <taxon>Bacteroidota</taxon>
        <taxon>Bacteroidia</taxon>
        <taxon>Bacteroidales</taxon>
        <taxon>Prevotellaceae</taxon>
        <taxon>Prevotella</taxon>
    </lineage>
</organism>
<keyword evidence="6" id="KW-0411">Iron-sulfur</keyword>
<dbReference type="SFLD" id="SFLDS00029">
    <property type="entry name" value="Radical_SAM"/>
    <property type="match status" value="1"/>
</dbReference>
<dbReference type="PANTHER" id="PTHR11135">
    <property type="entry name" value="HISTONE ACETYLTRANSFERASE-RELATED"/>
    <property type="match status" value="1"/>
</dbReference>
<dbReference type="InterPro" id="IPR023404">
    <property type="entry name" value="rSAM_horseshoe"/>
</dbReference>
<dbReference type="OrthoDB" id="9801689at2"/>
<keyword evidence="9" id="KW-1185">Reference proteome</keyword>
<feature type="domain" description="Elp3/MiaA/NifB-like radical SAM core" evidence="7">
    <location>
        <begin position="20"/>
        <end position="247"/>
    </location>
</feature>
<evidence type="ECO:0000256" key="6">
    <source>
        <dbReference type="ARBA" id="ARBA00023014"/>
    </source>
</evidence>
<sequence>MPNYNSYSEWIRGKFPFRVQKISVDAGFSCPNRDGKVGRGGCCFCDNRSFNPAYCDREQSITDQIEKGKQFFSHKYPDMKYLAYFQAYSNTYADIDILRRKYEEALACDDVVGLIIGTRPDCINDEILDYLESLNRQTFLTVEYGIESTEDSTLLRINRGHDFGCSVHAIEETSKRGIVTGGHVIVGLPGESADDIIAQAKKISATSLDILKIHQLQVVRGTRLAEDYERKPFHVFSVDEYIRTISEYIRNLRPSIVIERFVSQSPKGMLLAPDWGLKNYEFTDKLNKYLRENDIRQGDAL</sequence>
<keyword evidence="3" id="KW-0949">S-adenosyl-L-methionine</keyword>
<evidence type="ECO:0000313" key="9">
    <source>
        <dbReference type="Proteomes" id="UP000032046"/>
    </source>
</evidence>
<accession>A0A0D0J2S5</accession>
<dbReference type="InterPro" id="IPR032432">
    <property type="entry name" value="Radical_SAM_C"/>
</dbReference>
<reference evidence="8 9" key="1">
    <citation type="submission" date="2015-01" db="EMBL/GenBank/DDBJ databases">
        <title>Comparative genomics of non-oral Prevotella species.</title>
        <authorList>
            <person name="Accetto T."/>
            <person name="Nograsek B."/>
            <person name="Avgustin G."/>
        </authorList>
    </citation>
    <scope>NUCLEOTIDE SEQUENCE [LARGE SCALE GENOMIC DNA]</scope>
    <source>
        <strain evidence="8 9">P5-119</strain>
    </source>
</reference>
<comment type="cofactor">
    <cofactor evidence="1">
        <name>[4Fe-4S] cluster</name>
        <dbReference type="ChEBI" id="CHEBI:49883"/>
    </cofactor>
</comment>
<evidence type="ECO:0000256" key="4">
    <source>
        <dbReference type="ARBA" id="ARBA00022723"/>
    </source>
</evidence>
<dbReference type="SFLD" id="SFLDG01086">
    <property type="entry name" value="elongater_protein-like"/>
    <property type="match status" value="1"/>
</dbReference>
<name>A0A0D0J2S5_9BACT</name>
<proteinExistence type="predicted"/>
<dbReference type="GO" id="GO:0046872">
    <property type="term" value="F:metal ion binding"/>
    <property type="evidence" value="ECO:0007669"/>
    <property type="project" value="UniProtKB-KW"/>
</dbReference>
<dbReference type="InterPro" id="IPR006638">
    <property type="entry name" value="Elp3/MiaA/NifB-like_rSAM"/>
</dbReference>
<evidence type="ECO:0000256" key="1">
    <source>
        <dbReference type="ARBA" id="ARBA00001966"/>
    </source>
</evidence>
<dbReference type="EMBL" id="JXQK01000008">
    <property type="protein sequence ID" value="KIP64883.1"/>
    <property type="molecule type" value="Genomic_DNA"/>
</dbReference>
<dbReference type="Pfam" id="PF16199">
    <property type="entry name" value="Radical_SAM_C"/>
    <property type="match status" value="1"/>
</dbReference>
<evidence type="ECO:0000259" key="7">
    <source>
        <dbReference type="SMART" id="SM00729"/>
    </source>
</evidence>
<dbReference type="InterPro" id="IPR058240">
    <property type="entry name" value="rSAM_sf"/>
</dbReference>
<dbReference type="SFLD" id="SFLDG01091">
    <property type="entry name" value="uncharacterized_CHP01210-like"/>
    <property type="match status" value="1"/>
</dbReference>
<protein>
    <submittedName>
        <fullName evidence="8">Contig8, whole genome shotgun sequence</fullName>
    </submittedName>
</protein>
<keyword evidence="4" id="KW-0479">Metal-binding</keyword>
<dbReference type="RefSeq" id="WP_042517133.1">
    <property type="nucleotide sequence ID" value="NZ_JXQI01000063.1"/>
</dbReference>
<dbReference type="SUPFAM" id="SSF102114">
    <property type="entry name" value="Radical SAM enzymes"/>
    <property type="match status" value="1"/>
</dbReference>
<dbReference type="GO" id="GO:0003824">
    <property type="term" value="F:catalytic activity"/>
    <property type="evidence" value="ECO:0007669"/>
    <property type="project" value="InterPro"/>
</dbReference>
<dbReference type="InterPro" id="IPR007197">
    <property type="entry name" value="rSAM"/>
</dbReference>
<evidence type="ECO:0000256" key="3">
    <source>
        <dbReference type="ARBA" id="ARBA00022691"/>
    </source>
</evidence>
<keyword evidence="2" id="KW-0004">4Fe-4S</keyword>
<dbReference type="SMART" id="SM00729">
    <property type="entry name" value="Elp3"/>
    <property type="match status" value="1"/>
</dbReference>
<dbReference type="GO" id="GO:0051539">
    <property type="term" value="F:4 iron, 4 sulfur cluster binding"/>
    <property type="evidence" value="ECO:0007669"/>
    <property type="project" value="UniProtKB-KW"/>
</dbReference>
<dbReference type="InterPro" id="IPR005911">
    <property type="entry name" value="YhcC-like"/>
</dbReference>
<gene>
    <name evidence="8" type="ORF">ST44_00315</name>
</gene>
<evidence type="ECO:0000256" key="5">
    <source>
        <dbReference type="ARBA" id="ARBA00023004"/>
    </source>
</evidence>
<dbReference type="NCBIfam" id="TIGR01212">
    <property type="entry name" value="TIGR01212 family radical SAM protein"/>
    <property type="match status" value="1"/>
</dbReference>
<dbReference type="Proteomes" id="UP000032046">
    <property type="component" value="Unassembled WGS sequence"/>
</dbReference>
<dbReference type="AlphaFoldDB" id="A0A0D0J2S5"/>
<comment type="caution">
    <text evidence="8">The sequence shown here is derived from an EMBL/GenBank/DDBJ whole genome shotgun (WGS) entry which is preliminary data.</text>
</comment>
<dbReference type="Gene3D" id="3.80.30.20">
    <property type="entry name" value="tm_1862 like domain"/>
    <property type="match status" value="1"/>
</dbReference>
<dbReference type="Pfam" id="PF04055">
    <property type="entry name" value="Radical_SAM"/>
    <property type="match status" value="1"/>
</dbReference>
<dbReference type="InterPro" id="IPR039661">
    <property type="entry name" value="ELP3"/>
</dbReference>
<evidence type="ECO:0000313" key="8">
    <source>
        <dbReference type="EMBL" id="KIP64883.1"/>
    </source>
</evidence>
<dbReference type="PANTHER" id="PTHR11135:SF1">
    <property type="entry name" value="PROTEIN YHCC"/>
    <property type="match status" value="1"/>
</dbReference>